<feature type="region of interest" description="Disordered" evidence="1">
    <location>
        <begin position="1"/>
        <end position="20"/>
    </location>
</feature>
<evidence type="ECO:0000313" key="2">
    <source>
        <dbReference type="EMBL" id="SVA25674.1"/>
    </source>
</evidence>
<name>A0A381UCJ7_9ZZZZ</name>
<sequence length="151" mass="17008">MSKPAKSNHTPDDASDATLQHGPVESFWPYVEPASQPSAEELAELDPDLRAALFGDDFRPFSITVVFPKLKDVKAYETAVRLARQASEYREVGSGPTLRHRARYFPAEALALHDLFGIVGEDDACEILIDDRPVPYGRELWLPLVWFLIQR</sequence>
<proteinExistence type="predicted"/>
<dbReference type="AlphaFoldDB" id="A0A381UCJ7"/>
<protein>
    <submittedName>
        <fullName evidence="2">Uncharacterized protein</fullName>
    </submittedName>
</protein>
<gene>
    <name evidence="2" type="ORF">METZ01_LOCUS78528</name>
</gene>
<dbReference type="EMBL" id="UINC01006131">
    <property type="protein sequence ID" value="SVA25674.1"/>
    <property type="molecule type" value="Genomic_DNA"/>
</dbReference>
<evidence type="ECO:0000256" key="1">
    <source>
        <dbReference type="SAM" id="MobiDB-lite"/>
    </source>
</evidence>
<reference evidence="2" key="1">
    <citation type="submission" date="2018-05" db="EMBL/GenBank/DDBJ databases">
        <authorList>
            <person name="Lanie J.A."/>
            <person name="Ng W.-L."/>
            <person name="Kazmierczak K.M."/>
            <person name="Andrzejewski T.M."/>
            <person name="Davidsen T.M."/>
            <person name="Wayne K.J."/>
            <person name="Tettelin H."/>
            <person name="Glass J.I."/>
            <person name="Rusch D."/>
            <person name="Podicherti R."/>
            <person name="Tsui H.-C.T."/>
            <person name="Winkler M.E."/>
        </authorList>
    </citation>
    <scope>NUCLEOTIDE SEQUENCE</scope>
</reference>
<accession>A0A381UCJ7</accession>
<organism evidence="2">
    <name type="scientific">marine metagenome</name>
    <dbReference type="NCBI Taxonomy" id="408172"/>
    <lineage>
        <taxon>unclassified sequences</taxon>
        <taxon>metagenomes</taxon>
        <taxon>ecological metagenomes</taxon>
    </lineage>
</organism>